<feature type="domain" description="QLQ" evidence="4">
    <location>
        <begin position="370"/>
        <end position="405"/>
    </location>
</feature>
<dbReference type="EMBL" id="JASCZI010030351">
    <property type="protein sequence ID" value="MED6121684.1"/>
    <property type="molecule type" value="Genomic_DNA"/>
</dbReference>
<organism evidence="5 6">
    <name type="scientific">Stylosanthes scabra</name>
    <dbReference type="NCBI Taxonomy" id="79078"/>
    <lineage>
        <taxon>Eukaryota</taxon>
        <taxon>Viridiplantae</taxon>
        <taxon>Streptophyta</taxon>
        <taxon>Embryophyta</taxon>
        <taxon>Tracheophyta</taxon>
        <taxon>Spermatophyta</taxon>
        <taxon>Magnoliopsida</taxon>
        <taxon>eudicotyledons</taxon>
        <taxon>Gunneridae</taxon>
        <taxon>Pentapetalae</taxon>
        <taxon>rosids</taxon>
        <taxon>fabids</taxon>
        <taxon>Fabales</taxon>
        <taxon>Fabaceae</taxon>
        <taxon>Papilionoideae</taxon>
        <taxon>50 kb inversion clade</taxon>
        <taxon>dalbergioids sensu lato</taxon>
        <taxon>Dalbergieae</taxon>
        <taxon>Pterocarpus clade</taxon>
        <taxon>Stylosanthes</taxon>
    </lineage>
</organism>
<feature type="compositionally biased region" description="Polar residues" evidence="3">
    <location>
        <begin position="512"/>
        <end position="542"/>
    </location>
</feature>
<dbReference type="Proteomes" id="UP001341840">
    <property type="component" value="Unassembled WGS sequence"/>
</dbReference>
<evidence type="ECO:0000256" key="2">
    <source>
        <dbReference type="ARBA" id="ARBA00023242"/>
    </source>
</evidence>
<evidence type="ECO:0000256" key="1">
    <source>
        <dbReference type="ARBA" id="ARBA00004123"/>
    </source>
</evidence>
<comment type="subcellular location">
    <subcellularLocation>
        <location evidence="1">Nucleus</location>
    </subcellularLocation>
</comment>
<keyword evidence="6" id="KW-1185">Reference proteome</keyword>
<reference evidence="5 6" key="1">
    <citation type="journal article" date="2023" name="Plants (Basel)">
        <title>Bridging the Gap: Combining Genomics and Transcriptomics Approaches to Understand Stylosanthes scabra, an Orphan Legume from the Brazilian Caatinga.</title>
        <authorList>
            <person name="Ferreira-Neto J.R.C."/>
            <person name="da Silva M.D."/>
            <person name="Binneck E."/>
            <person name="de Melo N.F."/>
            <person name="da Silva R.H."/>
            <person name="de Melo A.L.T.M."/>
            <person name="Pandolfi V."/>
            <person name="Bustamante F.O."/>
            <person name="Brasileiro-Vidal A.C."/>
            <person name="Benko-Iseppon A.M."/>
        </authorList>
    </citation>
    <scope>NUCLEOTIDE SEQUENCE [LARGE SCALE GENOMIC DNA]</scope>
    <source>
        <tissue evidence="5">Leaves</tissue>
    </source>
</reference>
<feature type="region of interest" description="Disordered" evidence="3">
    <location>
        <begin position="504"/>
        <end position="542"/>
    </location>
</feature>
<feature type="compositionally biased region" description="Basic and acidic residues" evidence="3">
    <location>
        <begin position="160"/>
        <end position="179"/>
    </location>
</feature>
<feature type="compositionally biased region" description="Basic and acidic residues" evidence="3">
    <location>
        <begin position="411"/>
        <end position="421"/>
    </location>
</feature>
<evidence type="ECO:0000259" key="4">
    <source>
        <dbReference type="SMART" id="SM00951"/>
    </source>
</evidence>
<feature type="compositionally biased region" description="Polar residues" evidence="3">
    <location>
        <begin position="222"/>
        <end position="237"/>
    </location>
</feature>
<proteinExistence type="predicted"/>
<dbReference type="InterPro" id="IPR014978">
    <property type="entry name" value="Gln-Leu-Gln_QLQ"/>
</dbReference>
<dbReference type="SMART" id="SM00951">
    <property type="entry name" value="QLQ"/>
    <property type="match status" value="1"/>
</dbReference>
<evidence type="ECO:0000256" key="3">
    <source>
        <dbReference type="SAM" id="MobiDB-lite"/>
    </source>
</evidence>
<accession>A0ABU6RCU5</accession>
<feature type="region of interest" description="Disordered" evidence="3">
    <location>
        <begin position="318"/>
        <end position="347"/>
    </location>
</feature>
<feature type="compositionally biased region" description="Polar residues" evidence="3">
    <location>
        <begin position="422"/>
        <end position="434"/>
    </location>
</feature>
<feature type="region of interest" description="Disordered" evidence="3">
    <location>
        <begin position="653"/>
        <end position="684"/>
    </location>
</feature>
<comment type="caution">
    <text evidence="5">The sequence shown here is derived from an EMBL/GenBank/DDBJ whole genome shotgun (WGS) entry which is preliminary data.</text>
</comment>
<gene>
    <name evidence="5" type="ORF">PIB30_032453</name>
</gene>
<feature type="compositionally biased region" description="Polar residues" evidence="3">
    <location>
        <begin position="133"/>
        <end position="159"/>
    </location>
</feature>
<evidence type="ECO:0000313" key="6">
    <source>
        <dbReference type="Proteomes" id="UP001341840"/>
    </source>
</evidence>
<name>A0ABU6RCU5_9FABA</name>
<sequence length="766" mass="83402">MASSQNVELEAAKFLHKLIQDSKDEPAKLATKLYVILQHMKSSGKEHSMPYQVISRAMETVINQHGLDIEALKSSRPPSGAGSSQIGTSQAVGVATDSRVGLPENVMPKMDSFASGRPPVAPISGAPDHYQGSAAQRSSQSFDHGSPSSLDSRSANSQSQDRRDTTNLDKPVNQKDGKKATSKRKRGDTLSPAEPHVDVPSHLDQRNTVNTRKGKMTKAESSELTNFNRVPSSSQMDHSPAFPGSMRTMQRTNLEGTTKIGNPVPSAANSKYPEDTEVSSAHIASGAHPKVYGGMGVATGAYPMTESVLASSMRHGGMLGHDSGSSTTSADEHKISQIDKHSSNSEMTMLRQGVPPRDMARSTVSESSGVPFKEHQLKQLRAQCLVFLAFRNGLAPKQLHLEIALGTNFSREGKDHTDQKGKSQSSNELGTSSGVMMPFGVLNNMRQADNNNSSGSPSAGKSLEAMSFSKGTESPVMMEDKGMLSEERKHLLAVKKVELEKQIQERAGAQASPATSFQQQDSSSTKGDVDNGNLQVGLSNRPSSVIGLNKQMNPEINGFTGFASSNEASKGPLQVSSLQHELPIERRENIANQFQNIVNTGGSRNHHSINHLTYALKEHWKPVPGAGIDPQGATLMKDADLLAKHVSSDGFRTVPVNDASRHDASFSTDPEGNGRLPPPKDTMSGRWIMDQQKKKLLVQQKWVQKQQKTKQKMTTCFLKLKENVSSSEDISAKTKSVIELKKLQLLDLQRRLRRYLVFLNLKWAYK</sequence>
<feature type="compositionally biased region" description="Polar residues" evidence="3">
    <location>
        <begin position="81"/>
        <end position="91"/>
    </location>
</feature>
<feature type="region of interest" description="Disordered" evidence="3">
    <location>
        <begin position="411"/>
        <end position="437"/>
    </location>
</feature>
<protein>
    <recommendedName>
        <fullName evidence="4">QLQ domain-containing protein</fullName>
    </recommendedName>
</protein>
<feature type="compositionally biased region" description="Basic and acidic residues" evidence="3">
    <location>
        <begin position="195"/>
        <end position="205"/>
    </location>
</feature>
<evidence type="ECO:0000313" key="5">
    <source>
        <dbReference type="EMBL" id="MED6121684.1"/>
    </source>
</evidence>
<feature type="region of interest" description="Disordered" evidence="3">
    <location>
        <begin position="72"/>
        <end position="243"/>
    </location>
</feature>
<feature type="compositionally biased region" description="Basic and acidic residues" evidence="3">
    <location>
        <begin position="330"/>
        <end position="343"/>
    </location>
</feature>
<keyword evidence="2" id="KW-0539">Nucleus</keyword>